<accession>A0AAD8DZZ8</accession>
<dbReference type="Pfam" id="PF01436">
    <property type="entry name" value="NHL"/>
    <property type="match status" value="2"/>
</dbReference>
<feature type="region of interest" description="Disordered" evidence="12">
    <location>
        <begin position="797"/>
        <end position="819"/>
    </location>
</feature>
<feature type="transmembrane region" description="Helical" evidence="13">
    <location>
        <begin position="565"/>
        <end position="586"/>
    </location>
</feature>
<protein>
    <recommendedName>
        <fullName evidence="1">peptidylamidoglycolate lyase</fullName>
        <ecNumber evidence="1">4.3.2.5</ecNumber>
    </recommendedName>
</protein>
<name>A0AAD8DZZ8_MYTSE</name>
<keyword evidence="15" id="KW-1185">Reference proteome</keyword>
<feature type="repeat" description="NHL" evidence="11">
    <location>
        <begin position="174"/>
        <end position="211"/>
    </location>
</feature>
<dbReference type="GO" id="GO:0005576">
    <property type="term" value="C:extracellular region"/>
    <property type="evidence" value="ECO:0007669"/>
    <property type="project" value="TreeGrafter"/>
</dbReference>
<evidence type="ECO:0000256" key="9">
    <source>
        <dbReference type="PIRSR" id="PIRSR600720-2"/>
    </source>
</evidence>
<evidence type="ECO:0000256" key="13">
    <source>
        <dbReference type="SAM" id="Phobius"/>
    </source>
</evidence>
<feature type="transmembrane region" description="Helical" evidence="13">
    <location>
        <begin position="421"/>
        <end position="442"/>
    </location>
</feature>
<dbReference type="GO" id="GO:0046872">
    <property type="term" value="F:metal ion binding"/>
    <property type="evidence" value="ECO:0007669"/>
    <property type="project" value="UniProtKB-KW"/>
</dbReference>
<evidence type="ECO:0000256" key="10">
    <source>
        <dbReference type="PIRSR" id="PIRSR600720-3"/>
    </source>
</evidence>
<evidence type="ECO:0000313" key="15">
    <source>
        <dbReference type="Proteomes" id="UP001231518"/>
    </source>
</evidence>
<feature type="disulfide bond" evidence="10">
    <location>
        <begin position="245"/>
        <end position="256"/>
    </location>
</feature>
<feature type="transmembrane region" description="Helical" evidence="13">
    <location>
        <begin position="737"/>
        <end position="762"/>
    </location>
</feature>
<evidence type="ECO:0000256" key="7">
    <source>
        <dbReference type="ARBA" id="ARBA00023239"/>
    </source>
</evidence>
<keyword evidence="5 10" id="KW-1015">Disulfide bond</keyword>
<dbReference type="AlphaFoldDB" id="A0AAD8DZZ8"/>
<feature type="binding site" evidence="8">
    <location>
        <position position="81"/>
    </location>
    <ligand>
        <name>a protein</name>
        <dbReference type="ChEBI" id="CHEBI:16541"/>
    </ligand>
    <ligandPart>
        <name>C-terminal Xaa-(2S)-2-hydroxyglycine residue</name>
        <dbReference type="ChEBI" id="CHEBI:142768"/>
    </ligandPart>
</feature>
<dbReference type="GO" id="GO:0004598">
    <property type="term" value="F:peptidylamidoglycolate lyase activity"/>
    <property type="evidence" value="ECO:0007669"/>
    <property type="project" value="UniProtKB-EC"/>
</dbReference>
<keyword evidence="13" id="KW-0812">Transmembrane</keyword>
<keyword evidence="13" id="KW-1133">Transmembrane helix</keyword>
<dbReference type="InterPro" id="IPR001258">
    <property type="entry name" value="NHL_repeat"/>
</dbReference>
<sequence>MFVIRKKLKKAIYYVQFGEEGYYPAGYYDSQQAQFEKIKTALTKLEHAPQWVNDWPDPSIRMGQVSGVAIDNSGQVLVFHRSHNLWDATTFNNRDVYQGIGEEPIPEPTILVLNDTGELVDSWGQKLFYIPHGITVDYEGNVWLTDVALHQVFKFTPYDRLKPNLTLGEKFIPGNDDKHFCKPSAVAVLSNGDFFVADGYCNHRILKFSPDGNIILQWGTSHGNSPFAFNVPHALTLAEDRGLVCVADRERGRVACFRHDNGTYEGSFSSWLMGGRLFSVAYAPVHGCSVSLMLLYMVSESNYTFRHDNGTYEGSFSSWLMGGRLFSVAYAPVHGCSVSLMLLYMVSESNYTFRHDNGTYEGSFSSWLMGGRLFSVAYAPVHGCSVSLMLLYMVSESNYTFRHDNGTYEGNFSSWLMGGRLFSVAYAPVHGCSVSLMLLYMVSESNYTFRHDNGTYEGSFSSWLMGGRLFSVAYAPVHGCSVSLMLLYMVSESNYTFRHDNGTYEGSFSSWLMGGRLFSVAYAPVHGCSVSLMLLYMVSESNYTFRHDNGTYEGSFSSWLMGGRLFSVAYAPVHGCSVSLMLLYMVSESNYTFRHDNGTYEGSFSSWLMGGRLFSVAYAPVHGGRLYVVNGPDSPLPNPVPVRGFVIDFSTGRLIQTFAPEEGLQNPHDIVTSADGSKVYVAELNPFRVYKFVDETLRNESRLDKNVTSHVKPTATVEVVGSPAVSAGGGGAGAWEWWSGALGGAGGAAAAALLALAALALLRARNTGRKGVTRRRWEYGHGEFKLRRLLERRRFTRVHSDDSDEEPAPMLPQAAPANA</sequence>
<dbReference type="InterPro" id="IPR011042">
    <property type="entry name" value="6-blade_b-propeller_TolB-like"/>
</dbReference>
<dbReference type="PRINTS" id="PR00790">
    <property type="entry name" value="PAMONOXGNASE"/>
</dbReference>
<evidence type="ECO:0000256" key="4">
    <source>
        <dbReference type="ARBA" id="ARBA00022737"/>
    </source>
</evidence>
<dbReference type="PROSITE" id="PS51125">
    <property type="entry name" value="NHL"/>
    <property type="match status" value="2"/>
</dbReference>
<dbReference type="PANTHER" id="PTHR10680:SF36">
    <property type="entry name" value="PEPTIDYL-ALPHA-HYDROXYGLYCINE ALPHA-AMIDATING LYASE 1"/>
    <property type="match status" value="1"/>
</dbReference>
<evidence type="ECO:0000256" key="8">
    <source>
        <dbReference type="PIRSR" id="PIRSR600720-1"/>
    </source>
</evidence>
<keyword evidence="9" id="KW-0106">Calcium</keyword>
<feature type="transmembrane region" description="Helical" evidence="13">
    <location>
        <begin position="517"/>
        <end position="538"/>
    </location>
</feature>
<dbReference type="Gene3D" id="2.120.10.30">
    <property type="entry name" value="TolB, C-terminal domain"/>
    <property type="match status" value="2"/>
</dbReference>
<feature type="transmembrane region" description="Helical" evidence="13">
    <location>
        <begin position="469"/>
        <end position="490"/>
    </location>
</feature>
<feature type="transmembrane region" description="Helical" evidence="13">
    <location>
        <begin position="373"/>
        <end position="394"/>
    </location>
</feature>
<dbReference type="CDD" id="cd14958">
    <property type="entry name" value="NHL_PAL_like"/>
    <property type="match status" value="1"/>
</dbReference>
<keyword evidence="3" id="KW-0732">Signal</keyword>
<keyword evidence="9" id="KW-0862">Zinc</keyword>
<evidence type="ECO:0000256" key="11">
    <source>
        <dbReference type="PROSITE-ProRule" id="PRU00504"/>
    </source>
</evidence>
<evidence type="ECO:0000256" key="6">
    <source>
        <dbReference type="ARBA" id="ARBA00023180"/>
    </source>
</evidence>
<dbReference type="PANTHER" id="PTHR10680">
    <property type="entry name" value="PEPTIDYL-GLYCINE ALPHA-AMIDATING MONOOXYGENASE"/>
    <property type="match status" value="1"/>
</dbReference>
<reference evidence="14" key="1">
    <citation type="submission" date="2023-03" db="EMBL/GenBank/DDBJ databases">
        <title>Chromosome-level genomes of two armyworms, Mythimna separata and Mythimna loreyi, provide insights into the biosynthesis and reception of sex pheromones.</title>
        <authorList>
            <person name="Zhao H."/>
        </authorList>
    </citation>
    <scope>NUCLEOTIDE SEQUENCE</scope>
    <source>
        <strain evidence="14">BeijingLab</strain>
        <tissue evidence="14">Pupa</tissue>
    </source>
</reference>
<feature type="disulfide bond" evidence="10">
    <location>
        <begin position="181"/>
        <end position="201"/>
    </location>
</feature>
<keyword evidence="2 9" id="KW-0479">Metal-binding</keyword>
<gene>
    <name evidence="14" type="ORF">PYW07_007469</name>
</gene>
<comment type="cofactor">
    <cofactor evidence="9">
        <name>Zn(2+)</name>
        <dbReference type="ChEBI" id="CHEBI:29105"/>
    </cofactor>
    <text evidence="9">Binds one Zn(2+) ion per subunit.</text>
</comment>
<keyword evidence="13" id="KW-0472">Membrane</keyword>
<proteinExistence type="predicted"/>
<dbReference type="EMBL" id="JARGEI010000002">
    <property type="protein sequence ID" value="KAJ8735849.1"/>
    <property type="molecule type" value="Genomic_DNA"/>
</dbReference>
<dbReference type="GO" id="GO:0016020">
    <property type="term" value="C:membrane"/>
    <property type="evidence" value="ECO:0007669"/>
    <property type="project" value="InterPro"/>
</dbReference>
<dbReference type="Proteomes" id="UP001231518">
    <property type="component" value="Chromosome 2"/>
</dbReference>
<evidence type="ECO:0000256" key="1">
    <source>
        <dbReference type="ARBA" id="ARBA00012343"/>
    </source>
</evidence>
<dbReference type="SUPFAM" id="SSF101898">
    <property type="entry name" value="NHL repeat"/>
    <property type="match status" value="1"/>
</dbReference>
<organism evidence="14 15">
    <name type="scientific">Mythimna separata</name>
    <name type="common">Oriental armyworm</name>
    <name type="synonym">Pseudaletia separata</name>
    <dbReference type="NCBI Taxonomy" id="271217"/>
    <lineage>
        <taxon>Eukaryota</taxon>
        <taxon>Metazoa</taxon>
        <taxon>Ecdysozoa</taxon>
        <taxon>Arthropoda</taxon>
        <taxon>Hexapoda</taxon>
        <taxon>Insecta</taxon>
        <taxon>Pterygota</taxon>
        <taxon>Neoptera</taxon>
        <taxon>Endopterygota</taxon>
        <taxon>Lepidoptera</taxon>
        <taxon>Glossata</taxon>
        <taxon>Ditrysia</taxon>
        <taxon>Noctuoidea</taxon>
        <taxon>Noctuidae</taxon>
        <taxon>Noctuinae</taxon>
        <taxon>Hadenini</taxon>
        <taxon>Mythimna</taxon>
    </lineage>
</organism>
<evidence type="ECO:0000256" key="12">
    <source>
        <dbReference type="SAM" id="MobiDB-lite"/>
    </source>
</evidence>
<keyword evidence="7" id="KW-0456">Lyase</keyword>
<evidence type="ECO:0000313" key="14">
    <source>
        <dbReference type="EMBL" id="KAJ8735849.1"/>
    </source>
</evidence>
<feature type="binding site" evidence="9">
    <location>
        <position position="233"/>
    </location>
    <ligand>
        <name>Zn(2+)</name>
        <dbReference type="ChEBI" id="CHEBI:29105"/>
        <note>catalytic</note>
    </ligand>
</feature>
<feature type="binding site" evidence="8">
    <location>
        <position position="200"/>
    </location>
    <ligand>
        <name>a protein</name>
        <dbReference type="ChEBI" id="CHEBI:16541"/>
    </ligand>
    <ligandPart>
        <name>C-terminal Xaa-(2S)-2-hydroxyglycine residue</name>
        <dbReference type="ChEBI" id="CHEBI:142768"/>
    </ligandPart>
</feature>
<keyword evidence="6" id="KW-0325">Glycoprotein</keyword>
<evidence type="ECO:0000256" key="2">
    <source>
        <dbReference type="ARBA" id="ARBA00022723"/>
    </source>
</evidence>
<feature type="binding site" evidence="9">
    <location>
        <position position="132"/>
    </location>
    <ligand>
        <name>Zn(2+)</name>
        <dbReference type="ChEBI" id="CHEBI:29105"/>
        <note>catalytic</note>
    </ligand>
</feature>
<evidence type="ECO:0000256" key="3">
    <source>
        <dbReference type="ARBA" id="ARBA00022729"/>
    </source>
</evidence>
<dbReference type="InterPro" id="IPR000720">
    <property type="entry name" value="PHM/PAL"/>
</dbReference>
<feature type="transmembrane region" description="Helical" evidence="13">
    <location>
        <begin position="277"/>
        <end position="298"/>
    </location>
</feature>
<comment type="caution">
    <text evidence="14">The sequence shown here is derived from an EMBL/GenBank/DDBJ whole genome shotgun (WGS) entry which is preliminary data.</text>
</comment>
<feature type="transmembrane region" description="Helical" evidence="13">
    <location>
        <begin position="325"/>
        <end position="346"/>
    </location>
</feature>
<evidence type="ECO:0000256" key="5">
    <source>
        <dbReference type="ARBA" id="ARBA00023157"/>
    </source>
</evidence>
<feature type="binding site" evidence="8">
    <location>
        <position position="249"/>
    </location>
    <ligand>
        <name>a protein</name>
        <dbReference type="ChEBI" id="CHEBI:16541"/>
    </ligand>
    <ligandPart>
        <name>C-terminal Xaa-(2S)-2-hydroxyglycine residue</name>
        <dbReference type="ChEBI" id="CHEBI:142768"/>
    </ligandPart>
</feature>
<dbReference type="GO" id="GO:0006518">
    <property type="term" value="P:peptide metabolic process"/>
    <property type="evidence" value="ECO:0007669"/>
    <property type="project" value="InterPro"/>
</dbReference>
<dbReference type="EC" id="4.3.2.5" evidence="1"/>
<feature type="repeat" description="NHL" evidence="11">
    <location>
        <begin position="117"/>
        <end position="158"/>
    </location>
</feature>
<feature type="binding site" evidence="9">
    <location>
        <position position="68"/>
    </location>
    <ligand>
        <name>Ca(2+)</name>
        <dbReference type="ChEBI" id="CHEBI:29108"/>
        <note>structural</note>
    </ligand>
</feature>
<keyword evidence="4" id="KW-0677">Repeat</keyword>